<evidence type="ECO:0000313" key="1">
    <source>
        <dbReference type="EMBL" id="QRD85714.1"/>
    </source>
</evidence>
<dbReference type="EMBL" id="CP044620">
    <property type="protein sequence ID" value="QRD85714.1"/>
    <property type="molecule type" value="Genomic_DNA"/>
</dbReference>
<reference evidence="2" key="1">
    <citation type="journal article" date="2021" name="G3 (Bethesda)">
        <title>Chromosome assembled and annotated genome sequence of Aspergillus flavus NRRL 3357.</title>
        <authorList>
            <person name="Skerker J.M."/>
            <person name="Pianalto K.M."/>
            <person name="Mondo S.J."/>
            <person name="Yang K."/>
            <person name="Arkin A.P."/>
            <person name="Keller N.P."/>
            <person name="Grigoriev I.V."/>
            <person name="Louise Glass N.L."/>
        </authorList>
    </citation>
    <scope>NUCLEOTIDE SEQUENCE [LARGE SCALE GENOMIC DNA]</scope>
    <source>
        <strain evidence="2">ATCC 200026 / FGSC A1120 / IAM 13836 / NRRL 3357 / JCM 12722 / SRRC 167</strain>
    </source>
</reference>
<protein>
    <submittedName>
        <fullName evidence="1">Uncharacterized protein</fullName>
    </submittedName>
</protein>
<evidence type="ECO:0000313" key="2">
    <source>
        <dbReference type="Proteomes" id="UP000596276"/>
    </source>
</evidence>
<accession>A0A7U2ML07</accession>
<dbReference type="VEuPathDB" id="FungiDB:F9C07_2104612"/>
<dbReference type="AlphaFoldDB" id="A0A7U2ML07"/>
<organism evidence="1 2">
    <name type="scientific">Aspergillus flavus (strain ATCC 200026 / FGSC A1120 / IAM 13836 / NRRL 3357 / JCM 12722 / SRRC 167)</name>
    <dbReference type="NCBI Taxonomy" id="332952"/>
    <lineage>
        <taxon>Eukaryota</taxon>
        <taxon>Fungi</taxon>
        <taxon>Dikarya</taxon>
        <taxon>Ascomycota</taxon>
        <taxon>Pezizomycotina</taxon>
        <taxon>Eurotiomycetes</taxon>
        <taxon>Eurotiomycetidae</taxon>
        <taxon>Eurotiales</taxon>
        <taxon>Aspergillaceae</taxon>
        <taxon>Aspergillus</taxon>
        <taxon>Aspergillus subgen. Circumdati</taxon>
    </lineage>
</organism>
<keyword evidence="2" id="KW-1185">Reference proteome</keyword>
<proteinExistence type="predicted"/>
<name>A0A7U2ML07_ASPFN</name>
<sequence>MRSSATRVIDLQKIRTPSRLHSKMSSLLAEQAAQAPSTMAPLSKSKSYTDLITSMGVGDSEPDEERILTTLARHMAKVGVFESGLTKHMNQGEVRNIRLDFSEESRRVKIYLEDKRQGNQLQRSTGNADNPGLEYDEFLHEIKRSMLFEPEEEEVYWYSSFNGKASNSKREPSSIVLSWTFTSALHHIGCLDGQPPDQDAPYTFYIQPKLDRNAGTQDTFTPEDCPLLNTSYLQLLEGLRKNLHLVRVRMLR</sequence>
<dbReference type="VEuPathDB" id="FungiDB:AFLA_006939"/>
<gene>
    <name evidence="1" type="ORF">F9C07_2104612</name>
</gene>
<dbReference type="Proteomes" id="UP000596276">
    <property type="component" value="Chromosome 3"/>
</dbReference>